<dbReference type="GO" id="GO:0005886">
    <property type="term" value="C:plasma membrane"/>
    <property type="evidence" value="ECO:0007669"/>
    <property type="project" value="TreeGrafter"/>
</dbReference>
<name>A0A0A6VH35_9BACI</name>
<evidence type="ECO:0000313" key="10">
    <source>
        <dbReference type="Proteomes" id="UP000476934"/>
    </source>
</evidence>
<reference evidence="8" key="2">
    <citation type="submission" date="2020-02" db="EMBL/GenBank/DDBJ databases">
        <authorList>
            <person name="Feng H."/>
        </authorList>
    </citation>
    <scope>NUCLEOTIDE SEQUENCE [LARGE SCALE GENOMIC DNA]</scope>
    <source>
        <strain evidence="8">Gsoil 114</strain>
    </source>
</reference>
<dbReference type="PANTHER" id="PTHR43461">
    <property type="entry name" value="TRANSMEMBRANE PROTEIN 256"/>
    <property type="match status" value="1"/>
</dbReference>
<proteinExistence type="inferred from homology"/>
<evidence type="ECO:0000256" key="5">
    <source>
        <dbReference type="ARBA" id="ARBA00023136"/>
    </source>
</evidence>
<evidence type="ECO:0000256" key="1">
    <source>
        <dbReference type="ARBA" id="ARBA00004141"/>
    </source>
</evidence>
<keyword evidence="5 6" id="KW-0472">Membrane</keyword>
<reference evidence="8 10" key="3">
    <citation type="submission" date="2020-03" db="EMBL/GenBank/DDBJ databases">
        <title>Bacillus aquiflavi sp. nov., isolated from yellow water of strong flavor Chinese baijiu in Yibin region of China.</title>
        <authorList>
            <person name="Xie J."/>
        </authorList>
    </citation>
    <scope>NUCLEOTIDE SEQUENCE [LARGE SCALE GENOMIC DNA]</scope>
    <source>
        <strain evidence="8 10">Gsoil 114</strain>
    </source>
</reference>
<accession>A0A0A6VH35</accession>
<dbReference type="AlphaFoldDB" id="A0A0A6VH35"/>
<keyword evidence="3 6" id="KW-0812">Transmembrane</keyword>
<reference evidence="7 9" key="1">
    <citation type="submission" date="2014-10" db="EMBL/GenBank/DDBJ databases">
        <title>Draft genome of phytase producing Bacillus ginsengihumi strain M2.11.</title>
        <authorList>
            <person name="Toymentseva A."/>
            <person name="Boulygina E.A."/>
            <person name="Kazakov S.V."/>
            <person name="Kayumov I."/>
            <person name="Suleimanova A.D."/>
            <person name="Mardanova A.M."/>
            <person name="Maria S.N."/>
            <person name="Sergey M.Y."/>
            <person name="Sharipova M.R."/>
        </authorList>
    </citation>
    <scope>NUCLEOTIDE SEQUENCE [LARGE SCALE GENOMIC DNA]</scope>
    <source>
        <strain evidence="7 9">M2.11</strain>
    </source>
</reference>
<gene>
    <name evidence="8" type="ORF">G4D61_00485</name>
    <name evidence="7" type="ORF">NG54_01380</name>
</gene>
<evidence type="ECO:0000313" key="9">
    <source>
        <dbReference type="Proteomes" id="UP000030588"/>
    </source>
</evidence>
<feature type="transmembrane region" description="Helical" evidence="6">
    <location>
        <begin position="70"/>
        <end position="90"/>
    </location>
</feature>
<dbReference type="Proteomes" id="UP000476934">
    <property type="component" value="Unassembled WGS sequence"/>
</dbReference>
<keyword evidence="10" id="KW-1185">Reference proteome</keyword>
<dbReference type="EMBL" id="JRUN01000002">
    <property type="protein sequence ID" value="KHD86743.1"/>
    <property type="molecule type" value="Genomic_DNA"/>
</dbReference>
<evidence type="ECO:0000313" key="7">
    <source>
        <dbReference type="EMBL" id="KHD86743.1"/>
    </source>
</evidence>
<evidence type="ECO:0000256" key="4">
    <source>
        <dbReference type="ARBA" id="ARBA00022989"/>
    </source>
</evidence>
<comment type="similarity">
    <text evidence="2">Belongs to the UPF0382 family.</text>
</comment>
<feature type="transmembrane region" description="Helical" evidence="6">
    <location>
        <begin position="46"/>
        <end position="63"/>
    </location>
</feature>
<comment type="caution">
    <text evidence="7">The sequence shown here is derived from an EMBL/GenBank/DDBJ whole genome shotgun (WGS) entry which is preliminary data.</text>
</comment>
<dbReference type="PANTHER" id="PTHR43461:SF1">
    <property type="entry name" value="TRANSMEMBRANE PROTEIN 256"/>
    <property type="match status" value="1"/>
</dbReference>
<evidence type="ECO:0000256" key="2">
    <source>
        <dbReference type="ARBA" id="ARBA00009694"/>
    </source>
</evidence>
<organism evidence="7 9">
    <name type="scientific">Heyndrickxia ginsengihumi</name>
    <dbReference type="NCBI Taxonomy" id="363870"/>
    <lineage>
        <taxon>Bacteria</taxon>
        <taxon>Bacillati</taxon>
        <taxon>Bacillota</taxon>
        <taxon>Bacilli</taxon>
        <taxon>Bacillales</taxon>
        <taxon>Bacillaceae</taxon>
        <taxon>Heyndrickxia</taxon>
    </lineage>
</organism>
<dbReference type="EMBL" id="JAAIWK010000001">
    <property type="protein sequence ID" value="NEY18444.1"/>
    <property type="molecule type" value="Genomic_DNA"/>
</dbReference>
<evidence type="ECO:0000313" key="8">
    <source>
        <dbReference type="EMBL" id="NEY18444.1"/>
    </source>
</evidence>
<protein>
    <submittedName>
        <fullName evidence="8">DUF423 domain-containing protein</fullName>
    </submittedName>
    <submittedName>
        <fullName evidence="7">Membrane protein</fullName>
    </submittedName>
</protein>
<comment type="subcellular location">
    <subcellularLocation>
        <location evidence="1">Membrane</location>
        <topology evidence="1">Multi-pass membrane protein</topology>
    </subcellularLocation>
</comment>
<keyword evidence="4 6" id="KW-1133">Transmembrane helix</keyword>
<dbReference type="Proteomes" id="UP000030588">
    <property type="component" value="Unassembled WGS sequence"/>
</dbReference>
<dbReference type="RefSeq" id="WP_025727598.1">
    <property type="nucleotide sequence ID" value="NZ_JAAIWK010000001.1"/>
</dbReference>
<evidence type="ECO:0000256" key="6">
    <source>
        <dbReference type="SAM" id="Phobius"/>
    </source>
</evidence>
<sequence length="123" mass="13239">MKIFVLLGAICAFLSVALGAFGAHGLQGKMEQKYLDIWETGVRYEMYHALGLILIGIIAGNVKSSSLLNWSGWLMFLGIVIFSGSLYVLSLTKINILGAITPIGGVAFLIAWILLGTAAVKFF</sequence>
<feature type="transmembrane region" description="Helical" evidence="6">
    <location>
        <begin position="96"/>
        <end position="120"/>
    </location>
</feature>
<dbReference type="OrthoDB" id="9802121at2"/>
<evidence type="ECO:0000256" key="3">
    <source>
        <dbReference type="ARBA" id="ARBA00022692"/>
    </source>
</evidence>
<dbReference type="Pfam" id="PF04241">
    <property type="entry name" value="DUF423"/>
    <property type="match status" value="1"/>
</dbReference>
<dbReference type="InterPro" id="IPR006696">
    <property type="entry name" value="DUF423"/>
</dbReference>